<evidence type="ECO:0008006" key="4">
    <source>
        <dbReference type="Google" id="ProtNLM"/>
    </source>
</evidence>
<protein>
    <recommendedName>
        <fullName evidence="4">Reverse transcriptase domain-containing protein</fullName>
    </recommendedName>
</protein>
<evidence type="ECO:0000313" key="2">
    <source>
        <dbReference type="EMBL" id="GAA0157535.1"/>
    </source>
</evidence>
<evidence type="ECO:0000256" key="1">
    <source>
        <dbReference type="SAM" id="MobiDB-lite"/>
    </source>
</evidence>
<sequence>MDCFSELLKSCIAKGRFEYHPKCKNINLISFTNDLFILCGDTEDSMRMIKEVLEVFGDNSGLKPNLSKSSCYFAGKGMSFWGVTKRSMDSFILSKLLMLRDVIKPHVRYNIVNKAGMLFWHIWTSAVHLQPLGHLTFAIKSATDCNNISAIQKLPSDSVADLMEKVKWPRGWRCTVEVQMCQNSIPALLSTSKDELIRFGSSNHCTARVWDHIKIVNYPSSLLKIEMLPRVLSQLLSMYQRLLQGEWVTSRLSIKYTDQSEISLKDPAEVSLANILSAALEVDQVMTREAARQLMLAEEPSQHIDENFGKRTLENSSNCGSIPNTPNRDLQSKDGSSTGSADFLVPAMMTSIASLEEQMAALTRMVENMLQKVHHQDDSISQMSGKINDQEHTARAAEAALKQKEAPITSKMGDGMTYLFPLDTLSSSRGPTKNTLETSSFRQME</sequence>
<organism evidence="2 3">
    <name type="scientific">Lithospermum erythrorhizon</name>
    <name type="common">Purple gromwell</name>
    <name type="synonym">Lithospermum officinale var. erythrorhizon</name>
    <dbReference type="NCBI Taxonomy" id="34254"/>
    <lineage>
        <taxon>Eukaryota</taxon>
        <taxon>Viridiplantae</taxon>
        <taxon>Streptophyta</taxon>
        <taxon>Embryophyta</taxon>
        <taxon>Tracheophyta</taxon>
        <taxon>Spermatophyta</taxon>
        <taxon>Magnoliopsida</taxon>
        <taxon>eudicotyledons</taxon>
        <taxon>Gunneridae</taxon>
        <taxon>Pentapetalae</taxon>
        <taxon>asterids</taxon>
        <taxon>lamiids</taxon>
        <taxon>Boraginales</taxon>
        <taxon>Boraginaceae</taxon>
        <taxon>Boraginoideae</taxon>
        <taxon>Lithospermeae</taxon>
        <taxon>Lithospermum</taxon>
    </lineage>
</organism>
<gene>
    <name evidence="2" type="ORF">LIER_14785</name>
</gene>
<feature type="compositionally biased region" description="Polar residues" evidence="1">
    <location>
        <begin position="314"/>
        <end position="338"/>
    </location>
</feature>
<feature type="region of interest" description="Disordered" evidence="1">
    <location>
        <begin position="422"/>
        <end position="445"/>
    </location>
</feature>
<dbReference type="Proteomes" id="UP001454036">
    <property type="component" value="Unassembled WGS sequence"/>
</dbReference>
<keyword evidence="3" id="KW-1185">Reference proteome</keyword>
<dbReference type="AlphaFoldDB" id="A0AAV3Q4H2"/>
<proteinExistence type="predicted"/>
<dbReference type="EMBL" id="BAABME010003126">
    <property type="protein sequence ID" value="GAA0157535.1"/>
    <property type="molecule type" value="Genomic_DNA"/>
</dbReference>
<comment type="caution">
    <text evidence="2">The sequence shown here is derived from an EMBL/GenBank/DDBJ whole genome shotgun (WGS) entry which is preliminary data.</text>
</comment>
<reference evidence="2 3" key="1">
    <citation type="submission" date="2024-01" db="EMBL/GenBank/DDBJ databases">
        <title>The complete chloroplast genome sequence of Lithospermum erythrorhizon: insights into the phylogenetic relationship among Boraginaceae species and the maternal lineages of purple gromwells.</title>
        <authorList>
            <person name="Okada T."/>
            <person name="Watanabe K."/>
        </authorList>
    </citation>
    <scope>NUCLEOTIDE SEQUENCE [LARGE SCALE GENOMIC DNA]</scope>
</reference>
<feature type="compositionally biased region" description="Polar residues" evidence="1">
    <location>
        <begin position="424"/>
        <end position="445"/>
    </location>
</feature>
<feature type="region of interest" description="Disordered" evidence="1">
    <location>
        <begin position="303"/>
        <end position="338"/>
    </location>
</feature>
<evidence type="ECO:0000313" key="3">
    <source>
        <dbReference type="Proteomes" id="UP001454036"/>
    </source>
</evidence>
<name>A0AAV3Q4H2_LITER</name>
<feature type="compositionally biased region" description="Basic and acidic residues" evidence="1">
    <location>
        <begin position="303"/>
        <end position="313"/>
    </location>
</feature>
<accession>A0AAV3Q4H2</accession>